<evidence type="ECO:0000256" key="6">
    <source>
        <dbReference type="RuleBase" id="RU363045"/>
    </source>
</evidence>
<dbReference type="PANTHER" id="PTHR36959">
    <property type="entry name" value="ALTERED INHERITANCE OF MITOCHONDRIA PROTEIN 24, MITOCHONDRIAL"/>
    <property type="match status" value="1"/>
</dbReference>
<gene>
    <name evidence="8" type="ORF">PV09_05748</name>
</gene>
<dbReference type="InterPro" id="IPR002838">
    <property type="entry name" value="AIM24"/>
</dbReference>
<evidence type="ECO:0000256" key="1">
    <source>
        <dbReference type="ARBA" id="ARBA00004173"/>
    </source>
</evidence>
<keyword evidence="4" id="KW-0809">Transit peptide</keyword>
<dbReference type="PANTHER" id="PTHR36959:SF2">
    <property type="entry name" value="ALTERED INHERITANCE OF MITOCHONDRIA PROTEIN 24, MITOCHONDRIAL"/>
    <property type="match status" value="1"/>
</dbReference>
<sequence length="401" mass="44256">MRRQVASQWRSSCSSYNALSRPRVAAIEPLCRRYVRVFATPSSMSPEVGAEGIELGLESASRQPDAKFEVLGAPFSLLSVQLSPSQNLYTRRGTLVAVAGKAENAVSTLSLLSPLTRAPLGIPFLYQRISSSSPLSLLISTKSPLTSFTVLHLDGRLDWMLAQRSALLAWSGHNLTIRPRMNSRLSLQHWGNTFASGRGLIALVGKGQIYQVSLKEGEEYVAHPSNVLAYSMNGHPPQPYRFRSTTLKMQVPSLTGYLPETRFFVEMRKSPLWKFLARALYNIRTWTRRNVWGDRLFLQFKGPTTILVQSRGARLADSLSAREVNEIADVPAGVVQAALRGETAGLNAEATEPEKKAESLSKEKSVRQSTSEPAETKPAGVIWATVSREGKVDFKAQDEKP</sequence>
<keyword evidence="5 6" id="KW-0496">Mitochondrion</keyword>
<organism evidence="8 9">
    <name type="scientific">Verruconis gallopava</name>
    <dbReference type="NCBI Taxonomy" id="253628"/>
    <lineage>
        <taxon>Eukaryota</taxon>
        <taxon>Fungi</taxon>
        <taxon>Dikarya</taxon>
        <taxon>Ascomycota</taxon>
        <taxon>Pezizomycotina</taxon>
        <taxon>Dothideomycetes</taxon>
        <taxon>Pleosporomycetidae</taxon>
        <taxon>Venturiales</taxon>
        <taxon>Sympoventuriaceae</taxon>
        <taxon>Verruconis</taxon>
    </lineage>
</organism>
<evidence type="ECO:0000256" key="3">
    <source>
        <dbReference type="ARBA" id="ARBA00013287"/>
    </source>
</evidence>
<dbReference type="GO" id="GO:0005743">
    <property type="term" value="C:mitochondrial inner membrane"/>
    <property type="evidence" value="ECO:0007669"/>
    <property type="project" value="TreeGrafter"/>
</dbReference>
<feature type="compositionally biased region" description="Basic and acidic residues" evidence="7">
    <location>
        <begin position="352"/>
        <end position="366"/>
    </location>
</feature>
<reference evidence="8 9" key="1">
    <citation type="submission" date="2015-01" db="EMBL/GenBank/DDBJ databases">
        <title>The Genome Sequence of Ochroconis gallopava CBS43764.</title>
        <authorList>
            <consortium name="The Broad Institute Genomics Platform"/>
            <person name="Cuomo C."/>
            <person name="de Hoog S."/>
            <person name="Gorbushina A."/>
            <person name="Stielow B."/>
            <person name="Teixiera M."/>
            <person name="Abouelleil A."/>
            <person name="Chapman S.B."/>
            <person name="Priest M."/>
            <person name="Young S.K."/>
            <person name="Wortman J."/>
            <person name="Nusbaum C."/>
            <person name="Birren B."/>
        </authorList>
    </citation>
    <scope>NUCLEOTIDE SEQUENCE [LARGE SCALE GENOMIC DNA]</scope>
    <source>
        <strain evidence="8 9">CBS 43764</strain>
    </source>
</reference>
<dbReference type="AlphaFoldDB" id="A0A0D2A8M9"/>
<dbReference type="Pfam" id="PF01987">
    <property type="entry name" value="AIM24"/>
    <property type="match status" value="1"/>
</dbReference>
<dbReference type="RefSeq" id="XP_016212972.1">
    <property type="nucleotide sequence ID" value="XM_016359293.1"/>
</dbReference>
<evidence type="ECO:0000313" key="8">
    <source>
        <dbReference type="EMBL" id="KIW03103.1"/>
    </source>
</evidence>
<dbReference type="InParanoid" id="A0A0D2A8M9"/>
<name>A0A0D2A8M9_9PEZI</name>
<dbReference type="SUPFAM" id="SSF51219">
    <property type="entry name" value="TRAP-like"/>
    <property type="match status" value="1"/>
</dbReference>
<feature type="region of interest" description="Disordered" evidence="7">
    <location>
        <begin position="345"/>
        <end position="382"/>
    </location>
</feature>
<dbReference type="GO" id="GO:0007007">
    <property type="term" value="P:inner mitochondrial membrane organization"/>
    <property type="evidence" value="ECO:0007669"/>
    <property type="project" value="TreeGrafter"/>
</dbReference>
<dbReference type="Proteomes" id="UP000053259">
    <property type="component" value="Unassembled WGS sequence"/>
</dbReference>
<comment type="subcellular location">
    <subcellularLocation>
        <location evidence="1 6">Mitochondrion</location>
    </subcellularLocation>
</comment>
<dbReference type="OrthoDB" id="5295771at2759"/>
<dbReference type="HOGENOM" id="CLU_046558_0_0_1"/>
<evidence type="ECO:0000256" key="7">
    <source>
        <dbReference type="SAM" id="MobiDB-lite"/>
    </source>
</evidence>
<evidence type="ECO:0000256" key="5">
    <source>
        <dbReference type="ARBA" id="ARBA00023128"/>
    </source>
</evidence>
<dbReference type="VEuPathDB" id="FungiDB:PV09_05748"/>
<evidence type="ECO:0000313" key="9">
    <source>
        <dbReference type="Proteomes" id="UP000053259"/>
    </source>
</evidence>
<keyword evidence="9" id="KW-1185">Reference proteome</keyword>
<comment type="similarity">
    <text evidence="2 6">Belongs to the AIM24 family.</text>
</comment>
<accession>A0A0D2A8M9</accession>
<dbReference type="InterPro" id="IPR036983">
    <property type="entry name" value="AIM24_sf"/>
</dbReference>
<dbReference type="EMBL" id="KN847546">
    <property type="protein sequence ID" value="KIW03103.1"/>
    <property type="molecule type" value="Genomic_DNA"/>
</dbReference>
<dbReference type="GeneID" id="27313721"/>
<dbReference type="InterPro" id="IPR016031">
    <property type="entry name" value="Trp_RNA-bd_attenuator-like_dom"/>
</dbReference>
<evidence type="ECO:0000256" key="4">
    <source>
        <dbReference type="ARBA" id="ARBA00022946"/>
    </source>
</evidence>
<proteinExistence type="inferred from homology"/>
<evidence type="ECO:0000256" key="2">
    <source>
        <dbReference type="ARBA" id="ARBA00009322"/>
    </source>
</evidence>
<dbReference type="FunCoup" id="A0A0D2A8M9">
    <property type="interactions" value="12"/>
</dbReference>
<protein>
    <recommendedName>
        <fullName evidence="3 6">Altered inheritance of mitochondria protein 24, mitochondrial</fullName>
    </recommendedName>
</protein>
<dbReference type="Gene3D" id="3.60.160.10">
    <property type="entry name" value="Mitochondrial biogenesis AIM24"/>
    <property type="match status" value="1"/>
</dbReference>